<sequence length="246" mass="28853">MKKFIAYFDFLGYKQFILNNDNEYIRRRIGHILRDLEVALGLGKFKDTQYGVVSDIRNSNLHCLNISDTIILWTKDDSSESLQELLEVGFNFNFREVRYNNFPLRGAIVYGEIDLISHLYESEQKGTYNINSVYGKGLVNAHLIAESLNLSGCIIDKSVIERIREFENWETLIEKYATHYHVPHKDDIYLDEFIFRLYENKTINEETFNNLSKEIISAFTADNKKMNQRAIEIMSNTINFLKSFVE</sequence>
<evidence type="ECO:0000313" key="1">
    <source>
        <dbReference type="EMBL" id="MPM03950.1"/>
    </source>
</evidence>
<proteinExistence type="predicted"/>
<reference evidence="1" key="1">
    <citation type="submission" date="2019-08" db="EMBL/GenBank/DDBJ databases">
        <authorList>
            <person name="Kucharzyk K."/>
            <person name="Murdoch R.W."/>
            <person name="Higgins S."/>
            <person name="Loffler F."/>
        </authorList>
    </citation>
    <scope>NUCLEOTIDE SEQUENCE</scope>
</reference>
<dbReference type="EMBL" id="VSSQ01000995">
    <property type="protein sequence ID" value="MPM03950.1"/>
    <property type="molecule type" value="Genomic_DNA"/>
</dbReference>
<gene>
    <name evidence="1" type="ORF">SDC9_50217</name>
</gene>
<comment type="caution">
    <text evidence="1">The sequence shown here is derived from an EMBL/GenBank/DDBJ whole genome shotgun (WGS) entry which is preliminary data.</text>
</comment>
<dbReference type="AlphaFoldDB" id="A0A644WJK0"/>
<organism evidence="1">
    <name type="scientific">bioreactor metagenome</name>
    <dbReference type="NCBI Taxonomy" id="1076179"/>
    <lineage>
        <taxon>unclassified sequences</taxon>
        <taxon>metagenomes</taxon>
        <taxon>ecological metagenomes</taxon>
    </lineage>
</organism>
<name>A0A644WJK0_9ZZZZ</name>
<protein>
    <submittedName>
        <fullName evidence="1">Uncharacterized protein</fullName>
    </submittedName>
</protein>
<accession>A0A644WJK0</accession>